<dbReference type="Proteomes" id="UP000008631">
    <property type="component" value="Chromosome"/>
</dbReference>
<evidence type="ECO:0000313" key="2">
    <source>
        <dbReference type="Proteomes" id="UP000008631"/>
    </source>
</evidence>
<dbReference type="eggNOG" id="COG1011">
    <property type="taxonomic scope" value="Bacteria"/>
</dbReference>
<accession>E8R192</accession>
<dbReference type="PANTHER" id="PTHR43611:SF3">
    <property type="entry name" value="FLAVIN MONONUCLEOTIDE HYDROLASE 1, CHLOROPLATIC"/>
    <property type="match status" value="1"/>
</dbReference>
<dbReference type="Gene3D" id="3.40.50.1000">
    <property type="entry name" value="HAD superfamily/HAD-like"/>
    <property type="match status" value="1"/>
</dbReference>
<dbReference type="InterPro" id="IPR023198">
    <property type="entry name" value="PGP-like_dom2"/>
</dbReference>
<dbReference type="InParanoid" id="E8R192"/>
<dbReference type="HOGENOM" id="CLU_045011_9_5_0"/>
<proteinExistence type="predicted"/>
<dbReference type="SFLD" id="SFLDG01129">
    <property type="entry name" value="C1.5:_HAD__Beta-PGM__Phosphata"/>
    <property type="match status" value="1"/>
</dbReference>
<dbReference type="Pfam" id="PF00702">
    <property type="entry name" value="Hydrolase"/>
    <property type="match status" value="1"/>
</dbReference>
<dbReference type="OrthoDB" id="9797415at2"/>
<dbReference type="NCBIfam" id="TIGR01549">
    <property type="entry name" value="HAD-SF-IA-v1"/>
    <property type="match status" value="1"/>
</dbReference>
<protein>
    <submittedName>
        <fullName evidence="1">HAD-superfamily hydrolase, subfamily IA, variant 3</fullName>
    </submittedName>
</protein>
<dbReference type="PANTHER" id="PTHR43611">
    <property type="entry name" value="ALPHA-D-GLUCOSE 1-PHOSPHATE PHOSPHATASE"/>
    <property type="match status" value="1"/>
</dbReference>
<dbReference type="InterPro" id="IPR006439">
    <property type="entry name" value="HAD-SF_hydro_IA"/>
</dbReference>
<dbReference type="FunCoup" id="E8R192">
    <property type="interactions" value="28"/>
</dbReference>
<dbReference type="EMBL" id="CP002353">
    <property type="protein sequence ID" value="ADV61298.1"/>
    <property type="molecule type" value="Genomic_DNA"/>
</dbReference>
<dbReference type="CDD" id="cd02603">
    <property type="entry name" value="HAD_sEH-N_like"/>
    <property type="match status" value="1"/>
</dbReference>
<dbReference type="SUPFAM" id="SSF56784">
    <property type="entry name" value="HAD-like"/>
    <property type="match status" value="1"/>
</dbReference>
<dbReference type="AlphaFoldDB" id="E8R192"/>
<name>E8R192_ISOPI</name>
<evidence type="ECO:0000313" key="1">
    <source>
        <dbReference type="EMBL" id="ADV61298.1"/>
    </source>
</evidence>
<dbReference type="NCBIfam" id="TIGR01509">
    <property type="entry name" value="HAD-SF-IA-v3"/>
    <property type="match status" value="1"/>
</dbReference>
<keyword evidence="1" id="KW-0378">Hydrolase</keyword>
<reference key="1">
    <citation type="submission" date="2010-11" db="EMBL/GenBank/DDBJ databases">
        <title>The complete sequence of chromosome of Isophaera pallida ATCC 43644.</title>
        <authorList>
            <consortium name="US DOE Joint Genome Institute (JGI-PGF)"/>
            <person name="Lucas S."/>
            <person name="Copeland A."/>
            <person name="Lapidus A."/>
            <person name="Bruce D."/>
            <person name="Goodwin L."/>
            <person name="Pitluck S."/>
            <person name="Kyrpides N."/>
            <person name="Mavromatis K."/>
            <person name="Pagani I."/>
            <person name="Ivanova N."/>
            <person name="Saunders E."/>
            <person name="Brettin T."/>
            <person name="Detter J.C."/>
            <person name="Han C."/>
            <person name="Tapia R."/>
            <person name="Land M."/>
            <person name="Hauser L."/>
            <person name="Markowitz V."/>
            <person name="Cheng J.-F."/>
            <person name="Hugenholtz P."/>
            <person name="Woyke T."/>
            <person name="Wu D."/>
            <person name="Eisen J.A."/>
        </authorList>
    </citation>
    <scope>NUCLEOTIDE SEQUENCE</scope>
    <source>
        <strain>ATCC 43644</strain>
    </source>
</reference>
<dbReference type="InterPro" id="IPR036412">
    <property type="entry name" value="HAD-like_sf"/>
</dbReference>
<dbReference type="InterPro" id="IPR023214">
    <property type="entry name" value="HAD_sf"/>
</dbReference>
<gene>
    <name evidence="1" type="ordered locus">Isop_0707</name>
</gene>
<dbReference type="STRING" id="575540.Isop_0707"/>
<dbReference type="GO" id="GO:0016787">
    <property type="term" value="F:hydrolase activity"/>
    <property type="evidence" value="ECO:0007669"/>
    <property type="project" value="UniProtKB-KW"/>
</dbReference>
<sequence length="209" mass="23212">MTIEAVLFDFGNVLARFDYHRALDRLGAPRGASAPELLRRLDQGGFATVHADYECGRIDSRTLAAQFNAILGWSVPFEEFATAYQEIFELNPPVAQLARDLKAAGYLLGLGSNTGELHSSWFLKTYADLFIQFDHLILSHQIGVKKPHPAFYDHALRAMKVAPSACLFVDDLAENVQAARKQGLVAVHYEFNTTNLVEALAHLGVRVNR</sequence>
<reference evidence="1 2" key="2">
    <citation type="journal article" date="2011" name="Stand. Genomic Sci.">
        <title>Complete genome sequence of Isosphaera pallida type strain (IS1B).</title>
        <authorList>
            <consortium name="US DOE Joint Genome Institute (JGI-PGF)"/>
            <person name="Goker M."/>
            <person name="Cleland D."/>
            <person name="Saunders E."/>
            <person name="Lapidus A."/>
            <person name="Nolan M."/>
            <person name="Lucas S."/>
            <person name="Hammon N."/>
            <person name="Deshpande S."/>
            <person name="Cheng J.F."/>
            <person name="Tapia R."/>
            <person name="Han C."/>
            <person name="Goodwin L."/>
            <person name="Pitluck S."/>
            <person name="Liolios K."/>
            <person name="Pagani I."/>
            <person name="Ivanova N."/>
            <person name="Mavromatis K."/>
            <person name="Pati A."/>
            <person name="Chen A."/>
            <person name="Palaniappan K."/>
            <person name="Land M."/>
            <person name="Hauser L."/>
            <person name="Chang Y.J."/>
            <person name="Jeffries C.D."/>
            <person name="Detter J.C."/>
            <person name="Beck B."/>
            <person name="Woyke T."/>
            <person name="Bristow J."/>
            <person name="Eisen J.A."/>
            <person name="Markowitz V."/>
            <person name="Hugenholtz P."/>
            <person name="Kyrpides N.C."/>
            <person name="Klenk H.P."/>
        </authorList>
    </citation>
    <scope>NUCLEOTIDE SEQUENCE [LARGE SCALE GENOMIC DNA]</scope>
    <source>
        <strain evidence="2">ATCC 43644 / DSM 9630 / IS1B</strain>
    </source>
</reference>
<organism evidence="1 2">
    <name type="scientific">Isosphaera pallida (strain ATCC 43644 / DSM 9630 / IS1B)</name>
    <dbReference type="NCBI Taxonomy" id="575540"/>
    <lineage>
        <taxon>Bacteria</taxon>
        <taxon>Pseudomonadati</taxon>
        <taxon>Planctomycetota</taxon>
        <taxon>Planctomycetia</taxon>
        <taxon>Isosphaerales</taxon>
        <taxon>Isosphaeraceae</taxon>
        <taxon>Isosphaera</taxon>
    </lineage>
</organism>
<dbReference type="PRINTS" id="PR00413">
    <property type="entry name" value="HADHALOGNASE"/>
</dbReference>
<dbReference type="RefSeq" id="WP_013563587.1">
    <property type="nucleotide sequence ID" value="NC_014962.1"/>
</dbReference>
<dbReference type="KEGG" id="ipa:Isop_0707"/>
<dbReference type="Gene3D" id="1.10.150.240">
    <property type="entry name" value="Putative phosphatase, domain 2"/>
    <property type="match status" value="1"/>
</dbReference>
<keyword evidence="2" id="KW-1185">Reference proteome</keyword>
<dbReference type="SFLD" id="SFLDS00003">
    <property type="entry name" value="Haloacid_Dehalogenase"/>
    <property type="match status" value="1"/>
</dbReference>